<dbReference type="PRINTS" id="PR00081">
    <property type="entry name" value="GDHRDH"/>
</dbReference>
<gene>
    <name evidence="3" type="ORF">HUK82_08820</name>
</gene>
<dbReference type="FunFam" id="3.40.50.720:FF:000084">
    <property type="entry name" value="Short-chain dehydrogenase reductase"/>
    <property type="match status" value="1"/>
</dbReference>
<dbReference type="PANTHER" id="PTHR43669">
    <property type="entry name" value="5-KETO-D-GLUCONATE 5-REDUCTASE"/>
    <property type="match status" value="1"/>
</dbReference>
<comment type="similarity">
    <text evidence="1">Belongs to the short-chain dehydrogenases/reductases (SDR) family.</text>
</comment>
<sequence length="263" mass="27643">MSITLPSRFGGRRAFVTGSSQGIGLATAQLFAREGARVAVNGHRPEALEDALTSLPGGPHVALPGDISAEDSVAAMFRTLQDAFGGLDILVCNAGIQTEEPSDSLTLDAFTRVMAVNVTGVVLCARAALHQWRAEGRSGTIVINSSVHQIIPKPGYLGYSASKGAVGNIVRTLALEFARHGIRVNGVAPGAIETPMNDAWTSDPAKREAVCRHIPMHRPGTSDEIAEAIAFLASDAASYVTGQTLYVDGGLTLYNDFAENWAS</sequence>
<dbReference type="Proteomes" id="UP000585665">
    <property type="component" value="Unassembled WGS sequence"/>
</dbReference>
<name>A0A850PCN3_9PROT</name>
<dbReference type="AlphaFoldDB" id="A0A850PCN3"/>
<organism evidence="3 4">
    <name type="scientific">Ameyamaea chiangmaiensis</name>
    <dbReference type="NCBI Taxonomy" id="442969"/>
    <lineage>
        <taxon>Bacteria</taxon>
        <taxon>Pseudomonadati</taxon>
        <taxon>Pseudomonadota</taxon>
        <taxon>Alphaproteobacteria</taxon>
        <taxon>Acetobacterales</taxon>
        <taxon>Acetobacteraceae</taxon>
        <taxon>Ameyamaea</taxon>
    </lineage>
</organism>
<evidence type="ECO:0000256" key="1">
    <source>
        <dbReference type="ARBA" id="ARBA00006484"/>
    </source>
</evidence>
<keyword evidence="4" id="KW-1185">Reference proteome</keyword>
<keyword evidence="2 3" id="KW-0560">Oxidoreductase</keyword>
<evidence type="ECO:0000313" key="4">
    <source>
        <dbReference type="Proteomes" id="UP000585665"/>
    </source>
</evidence>
<dbReference type="RefSeq" id="WP_176613620.1">
    <property type="nucleotide sequence ID" value="NZ_JABXXR010000057.1"/>
</dbReference>
<dbReference type="PRINTS" id="PR00080">
    <property type="entry name" value="SDRFAMILY"/>
</dbReference>
<dbReference type="PANTHER" id="PTHR43669:SF3">
    <property type="entry name" value="ALCOHOL DEHYDROGENASE, PUTATIVE (AFU_ORTHOLOGUE AFUA_3G03445)-RELATED"/>
    <property type="match status" value="1"/>
</dbReference>
<dbReference type="Pfam" id="PF13561">
    <property type="entry name" value="adh_short_C2"/>
    <property type="match status" value="1"/>
</dbReference>
<proteinExistence type="inferred from homology"/>
<dbReference type="InterPro" id="IPR036291">
    <property type="entry name" value="NAD(P)-bd_dom_sf"/>
</dbReference>
<dbReference type="Gene3D" id="3.40.50.720">
    <property type="entry name" value="NAD(P)-binding Rossmann-like Domain"/>
    <property type="match status" value="1"/>
</dbReference>
<dbReference type="InterPro" id="IPR002347">
    <property type="entry name" value="SDR_fam"/>
</dbReference>
<accession>A0A850PCN3</accession>
<dbReference type="InterPro" id="IPR020904">
    <property type="entry name" value="Sc_DH/Rdtase_CS"/>
</dbReference>
<dbReference type="SUPFAM" id="SSF51735">
    <property type="entry name" value="NAD(P)-binding Rossmann-fold domains"/>
    <property type="match status" value="1"/>
</dbReference>
<dbReference type="EC" id="1.1.1.47" evidence="3"/>
<dbReference type="EMBL" id="JABXXR010000057">
    <property type="protein sequence ID" value="NVN40663.1"/>
    <property type="molecule type" value="Genomic_DNA"/>
</dbReference>
<dbReference type="NCBIfam" id="NF005559">
    <property type="entry name" value="PRK07231.1"/>
    <property type="match status" value="1"/>
</dbReference>
<evidence type="ECO:0000313" key="3">
    <source>
        <dbReference type="EMBL" id="NVN40663.1"/>
    </source>
</evidence>
<protein>
    <submittedName>
        <fullName evidence="3">Glucose 1-dehydrogenase</fullName>
        <ecNumber evidence="3">1.1.1.47</ecNumber>
    </submittedName>
</protein>
<dbReference type="PROSITE" id="PS00061">
    <property type="entry name" value="ADH_SHORT"/>
    <property type="match status" value="1"/>
</dbReference>
<evidence type="ECO:0000256" key="2">
    <source>
        <dbReference type="ARBA" id="ARBA00023002"/>
    </source>
</evidence>
<dbReference type="GO" id="GO:0047936">
    <property type="term" value="F:glucose 1-dehydrogenase [NAD(P)+] activity"/>
    <property type="evidence" value="ECO:0007669"/>
    <property type="project" value="UniProtKB-EC"/>
</dbReference>
<reference evidence="3 4" key="1">
    <citation type="submission" date="2020-06" db="EMBL/GenBank/DDBJ databases">
        <title>Description of novel acetic acid bacteria.</title>
        <authorList>
            <person name="Sombolestani A."/>
        </authorList>
    </citation>
    <scope>NUCLEOTIDE SEQUENCE [LARGE SCALE GENOMIC DNA]</scope>
    <source>
        <strain evidence="3 4">LMG 27010</strain>
    </source>
</reference>
<comment type="caution">
    <text evidence="3">The sequence shown here is derived from an EMBL/GenBank/DDBJ whole genome shotgun (WGS) entry which is preliminary data.</text>
</comment>